<dbReference type="Pfam" id="PF00772">
    <property type="entry name" value="DnaB"/>
    <property type="match status" value="1"/>
</dbReference>
<keyword evidence="9" id="KW-0413">Isomerase</keyword>
<dbReference type="FunFam" id="3.40.50.300:FF:000351">
    <property type="entry name" value="Replicative DNA helicase"/>
    <property type="match status" value="1"/>
</dbReference>
<evidence type="ECO:0000256" key="7">
    <source>
        <dbReference type="ARBA" id="ARBA00022840"/>
    </source>
</evidence>
<evidence type="ECO:0000256" key="1">
    <source>
        <dbReference type="ARBA" id="ARBA00008428"/>
    </source>
</evidence>
<dbReference type="Gene3D" id="3.40.50.300">
    <property type="entry name" value="P-loop containing nucleotide triphosphate hydrolases"/>
    <property type="match status" value="1"/>
</dbReference>
<dbReference type="SUPFAM" id="SSF52540">
    <property type="entry name" value="P-loop containing nucleoside triphosphate hydrolases"/>
    <property type="match status" value="1"/>
</dbReference>
<dbReference type="NCBIfam" id="NF004384">
    <property type="entry name" value="PRK05748.1"/>
    <property type="match status" value="1"/>
</dbReference>
<organism evidence="16 17">
    <name type="scientific">Phaeocystidibacter marisrubri</name>
    <dbReference type="NCBI Taxonomy" id="1577780"/>
    <lineage>
        <taxon>Bacteria</taxon>
        <taxon>Pseudomonadati</taxon>
        <taxon>Bacteroidota</taxon>
        <taxon>Flavobacteriia</taxon>
        <taxon>Flavobacteriales</taxon>
        <taxon>Phaeocystidibacteraceae</taxon>
        <taxon>Phaeocystidibacter</taxon>
    </lineage>
</organism>
<evidence type="ECO:0000256" key="10">
    <source>
        <dbReference type="ARBA" id="ARBA00044932"/>
    </source>
</evidence>
<dbReference type="GO" id="GO:0016787">
    <property type="term" value="F:hydrolase activity"/>
    <property type="evidence" value="ECO:0007669"/>
    <property type="project" value="UniProtKB-KW"/>
</dbReference>
<evidence type="ECO:0000256" key="13">
    <source>
        <dbReference type="RuleBase" id="RU362085"/>
    </source>
</evidence>
<dbReference type="InterPro" id="IPR007694">
    <property type="entry name" value="DNA_helicase_DnaB-like_C"/>
</dbReference>
<dbReference type="EMBL" id="WBVQ01000001">
    <property type="protein sequence ID" value="KAB2816984.1"/>
    <property type="molecule type" value="Genomic_DNA"/>
</dbReference>
<keyword evidence="8 13" id="KW-0238">DNA-binding</keyword>
<keyword evidence="17" id="KW-1185">Reference proteome</keyword>
<dbReference type="Gene3D" id="1.10.860.10">
    <property type="entry name" value="DNAb Helicase, Chain A"/>
    <property type="match status" value="1"/>
</dbReference>
<dbReference type="OrthoDB" id="9773982at2"/>
<keyword evidence="7 13" id="KW-0067">ATP-binding</keyword>
<evidence type="ECO:0000256" key="2">
    <source>
        <dbReference type="ARBA" id="ARBA00022515"/>
    </source>
</evidence>
<evidence type="ECO:0000313" key="17">
    <source>
        <dbReference type="Proteomes" id="UP000484164"/>
    </source>
</evidence>
<dbReference type="InterPro" id="IPR036185">
    <property type="entry name" value="DNA_heli_DnaB-like_N_sf"/>
</dbReference>
<comment type="function">
    <text evidence="10 13">The main replicative DNA helicase, it participates in initiation and elongation during chromosome replication. Travels ahead of the DNA replisome, separating dsDNA into templates for DNA synthesis. A processive ATP-dependent 5'-3' DNA helicase it has DNA-dependent ATPase activity.</text>
</comment>
<dbReference type="GO" id="GO:0005524">
    <property type="term" value="F:ATP binding"/>
    <property type="evidence" value="ECO:0007669"/>
    <property type="project" value="UniProtKB-UniRule"/>
</dbReference>
<evidence type="ECO:0000256" key="5">
    <source>
        <dbReference type="ARBA" id="ARBA00022801"/>
    </source>
</evidence>
<feature type="region of interest" description="Disordered" evidence="14">
    <location>
        <begin position="477"/>
        <end position="505"/>
    </location>
</feature>
<evidence type="ECO:0000256" key="6">
    <source>
        <dbReference type="ARBA" id="ARBA00022806"/>
    </source>
</evidence>
<dbReference type="InterPro" id="IPR003593">
    <property type="entry name" value="AAA+_ATPase"/>
</dbReference>
<dbReference type="SMART" id="SM00382">
    <property type="entry name" value="AAA"/>
    <property type="match status" value="1"/>
</dbReference>
<evidence type="ECO:0000256" key="9">
    <source>
        <dbReference type="ARBA" id="ARBA00023235"/>
    </source>
</evidence>
<dbReference type="InterPro" id="IPR016136">
    <property type="entry name" value="DNA_helicase_N/primase_C"/>
</dbReference>
<evidence type="ECO:0000256" key="8">
    <source>
        <dbReference type="ARBA" id="ARBA00023125"/>
    </source>
</evidence>
<feature type="domain" description="SF4 helicase" evidence="15">
    <location>
        <begin position="196"/>
        <end position="470"/>
    </location>
</feature>
<dbReference type="FunFam" id="1.10.860.10:FF:000001">
    <property type="entry name" value="Replicative DNA helicase"/>
    <property type="match status" value="1"/>
</dbReference>
<keyword evidence="3 13" id="KW-0235">DNA replication</keyword>
<dbReference type="GO" id="GO:0006269">
    <property type="term" value="P:DNA replication, synthesis of primer"/>
    <property type="evidence" value="ECO:0007669"/>
    <property type="project" value="UniProtKB-UniRule"/>
</dbReference>
<evidence type="ECO:0000259" key="15">
    <source>
        <dbReference type="PROSITE" id="PS51199"/>
    </source>
</evidence>
<dbReference type="GO" id="GO:0003677">
    <property type="term" value="F:DNA binding"/>
    <property type="evidence" value="ECO:0007669"/>
    <property type="project" value="UniProtKB-UniRule"/>
</dbReference>
<dbReference type="Pfam" id="PF03796">
    <property type="entry name" value="DnaB_C"/>
    <property type="match status" value="1"/>
</dbReference>
<comment type="catalytic activity">
    <reaction evidence="11 13">
        <text>ATP + H2O = ADP + phosphate + H(+)</text>
        <dbReference type="Rhea" id="RHEA:13065"/>
        <dbReference type="ChEBI" id="CHEBI:15377"/>
        <dbReference type="ChEBI" id="CHEBI:15378"/>
        <dbReference type="ChEBI" id="CHEBI:30616"/>
        <dbReference type="ChEBI" id="CHEBI:43474"/>
        <dbReference type="ChEBI" id="CHEBI:456216"/>
        <dbReference type="EC" id="5.6.2.3"/>
    </reaction>
</comment>
<dbReference type="GO" id="GO:1990077">
    <property type="term" value="C:primosome complex"/>
    <property type="evidence" value="ECO:0007669"/>
    <property type="project" value="UniProtKB-UniRule"/>
</dbReference>
<gene>
    <name evidence="16" type="primary">dnaB</name>
    <name evidence="16" type="ORF">F8C82_00910</name>
</gene>
<comment type="similarity">
    <text evidence="1 13">Belongs to the helicase family. DnaB subfamily.</text>
</comment>
<dbReference type="EC" id="5.6.2.3" evidence="12 13"/>
<keyword evidence="4 13" id="KW-0547">Nucleotide-binding</keyword>
<dbReference type="AlphaFoldDB" id="A0A6L3ZGK4"/>
<protein>
    <recommendedName>
        <fullName evidence="12 13">Replicative DNA helicase</fullName>
        <ecNumber evidence="12 13">5.6.2.3</ecNumber>
    </recommendedName>
</protein>
<dbReference type="InterPro" id="IPR007692">
    <property type="entry name" value="DNA_helicase_DnaB"/>
</dbReference>
<evidence type="ECO:0000256" key="14">
    <source>
        <dbReference type="SAM" id="MobiDB-lite"/>
    </source>
</evidence>
<feature type="region of interest" description="Disordered" evidence="14">
    <location>
        <begin position="1"/>
        <end position="21"/>
    </location>
</feature>
<evidence type="ECO:0000256" key="3">
    <source>
        <dbReference type="ARBA" id="ARBA00022705"/>
    </source>
</evidence>
<dbReference type="PANTHER" id="PTHR30153:SF2">
    <property type="entry name" value="REPLICATIVE DNA HELICASE"/>
    <property type="match status" value="1"/>
</dbReference>
<dbReference type="InterPro" id="IPR007693">
    <property type="entry name" value="DNA_helicase_DnaB-like_N"/>
</dbReference>
<reference evidence="16 17" key="1">
    <citation type="submission" date="2019-10" db="EMBL/GenBank/DDBJ databases">
        <title>Genome sequence of Phaeocystidibacter marisrubri JCM30614 (type strain).</title>
        <authorList>
            <person name="Bowman J.P."/>
        </authorList>
    </citation>
    <scope>NUCLEOTIDE SEQUENCE [LARGE SCALE GENOMIC DNA]</scope>
    <source>
        <strain evidence="16 17">JCM 30614</strain>
    </source>
</reference>
<dbReference type="PANTHER" id="PTHR30153">
    <property type="entry name" value="REPLICATIVE DNA HELICASE DNAB"/>
    <property type="match status" value="1"/>
</dbReference>
<dbReference type="CDD" id="cd00984">
    <property type="entry name" value="DnaB_C"/>
    <property type="match status" value="1"/>
</dbReference>
<sequence>MNQPDNNPSPRRNQKSKSVVQLEQGRIPPQAVELEEAVLGALLIDNSALNQVIDILSPEAFYKDTHSKIYQAIHNLFGRSEAIDILTVAQDLRKKGQLDQVGGEYYLVHLSQRVSSSAHIEYHARIIVQKHIQRELIRVSSEIINEAFDESADVLELLDKAEQSLFNVAQGNLKKNYESSQDLIHQAISRIEEISKKEGLSGVPSGFSQVDRVTSGWQRSDLVIIAARPGMGKTAFVLSMARNIAIDHQTPVAVFSLEMSSVQLITRLISSETGLSSEKLRKGNLDDHEWQQLLAKVKNLEDAPIFIDDTPALSVFDMRAKCRRLVAQHGVSIIIIDYLQLMTAGGGKNGGNREQEISTISRSLKSIAKELNVPVIALSQLSRSVETRGGSKRPLLSDLRESGAIEQDADIVSFIYRPEYYGITEWDDDGSPSESQGEFMIAKHRNGSLENVRLKFEGHMAKFSDLDEVGGFDQPAVFESKMNSDDENQDFFGDSGPTEDYGSAF</sequence>
<accession>A0A6L3ZGK4</accession>
<proteinExistence type="inferred from homology"/>
<evidence type="ECO:0000313" key="16">
    <source>
        <dbReference type="EMBL" id="KAB2816984.1"/>
    </source>
</evidence>
<keyword evidence="2 13" id="KW-0639">Primosome</keyword>
<dbReference type="Proteomes" id="UP000484164">
    <property type="component" value="Unassembled WGS sequence"/>
</dbReference>
<name>A0A6L3ZGK4_9FLAO</name>
<dbReference type="PROSITE" id="PS51199">
    <property type="entry name" value="SF4_HELICASE"/>
    <property type="match status" value="1"/>
</dbReference>
<dbReference type="GO" id="GO:0005829">
    <property type="term" value="C:cytosol"/>
    <property type="evidence" value="ECO:0007669"/>
    <property type="project" value="TreeGrafter"/>
</dbReference>
<keyword evidence="5 13" id="KW-0378">Hydrolase</keyword>
<dbReference type="GO" id="GO:0043139">
    <property type="term" value="F:5'-3' DNA helicase activity"/>
    <property type="evidence" value="ECO:0007669"/>
    <property type="project" value="UniProtKB-EC"/>
</dbReference>
<dbReference type="NCBIfam" id="TIGR00665">
    <property type="entry name" value="DnaB"/>
    <property type="match status" value="1"/>
</dbReference>
<dbReference type="RefSeq" id="WP_151691556.1">
    <property type="nucleotide sequence ID" value="NZ_BMGX01000002.1"/>
</dbReference>
<comment type="caution">
    <text evidence="16">The sequence shown here is derived from an EMBL/GenBank/DDBJ whole genome shotgun (WGS) entry which is preliminary data.</text>
</comment>
<evidence type="ECO:0000256" key="11">
    <source>
        <dbReference type="ARBA" id="ARBA00048954"/>
    </source>
</evidence>
<dbReference type="InterPro" id="IPR027417">
    <property type="entry name" value="P-loop_NTPase"/>
</dbReference>
<evidence type="ECO:0000256" key="12">
    <source>
        <dbReference type="NCBIfam" id="TIGR00665"/>
    </source>
</evidence>
<keyword evidence="6 13" id="KW-0347">Helicase</keyword>
<dbReference type="SUPFAM" id="SSF48024">
    <property type="entry name" value="N-terminal domain of DnaB helicase"/>
    <property type="match status" value="1"/>
</dbReference>
<evidence type="ECO:0000256" key="4">
    <source>
        <dbReference type="ARBA" id="ARBA00022741"/>
    </source>
</evidence>